<dbReference type="InterPro" id="IPR011010">
    <property type="entry name" value="DNA_brk_join_enz"/>
</dbReference>
<dbReference type="RefSeq" id="WP_221929048.1">
    <property type="nucleotide sequence ID" value="NZ_FXSZ01000005.1"/>
</dbReference>
<dbReference type="InterPro" id="IPR010998">
    <property type="entry name" value="Integrase_recombinase_N"/>
</dbReference>
<dbReference type="AlphaFoldDB" id="A0A521D2V6"/>
<dbReference type="Gene3D" id="1.10.443.10">
    <property type="entry name" value="Intergrase catalytic core"/>
    <property type="match status" value="1"/>
</dbReference>
<proteinExistence type="inferred from homology"/>
<sequence>MHISKIEHRGEQRLKIDFPYNLEISIRIKSIEDARWSRTHKAWHIPCTKAAYQQLIALFPDLKASPATKMTEPEMKEPVEKVQTHKGVSGISIEVIGRKIIIKMPKNEADIRFVSQLKYSRWNASGFYWQLPNYGGNLDVLKSYFGNRLLHVSVSEEISLQAGSSQKVLNKNEAWVIKTVSGRIKIIAGYSEALTRIVKKLPFYFWDARNKWWTVAYSEKTLAGLRLMLEETGFTCIYEEEENKREGKARVNAETLASYRNAPKEYADKLNELRYSASTIKSYVALFEEFINHFPKHAIDSIDEKQIISFLRYLVTERKVSSSYQNQAINSIKFYYERVLGGQRKCYFIERPIKEKALPTVLSEEEVRQLISSITNLKHKAMIMLTYSAGLRISELIALRIIDIDSERKQIRIEQSKGKKDRYTLLSEKMLNVLRAYYLEYKPAHWLFEGFSESNQPKPYSVRSAQLVLKRAAKKAGIKKKISMHTLRHSFATHLLENGTDLRYIQSLLGHGSSKTTEIYTHITTKGFDQIKSPLDWLDI</sequence>
<dbReference type="InterPro" id="IPR002104">
    <property type="entry name" value="Integrase_catalytic"/>
</dbReference>
<keyword evidence="2" id="KW-0229">DNA integration</keyword>
<dbReference type="Pfam" id="PF00589">
    <property type="entry name" value="Phage_integrase"/>
    <property type="match status" value="1"/>
</dbReference>
<evidence type="ECO:0000256" key="3">
    <source>
        <dbReference type="ARBA" id="ARBA00023125"/>
    </source>
</evidence>
<evidence type="ECO:0000259" key="7">
    <source>
        <dbReference type="PROSITE" id="PS51900"/>
    </source>
</evidence>
<feature type="domain" description="Core-binding (CB)" evidence="7">
    <location>
        <begin position="261"/>
        <end position="340"/>
    </location>
</feature>
<dbReference type="InterPro" id="IPR013762">
    <property type="entry name" value="Integrase-like_cat_sf"/>
</dbReference>
<dbReference type="InterPro" id="IPR050090">
    <property type="entry name" value="Tyrosine_recombinase_XerCD"/>
</dbReference>
<dbReference type="PANTHER" id="PTHR30349:SF41">
    <property type="entry name" value="INTEGRASE_RECOMBINASE PROTEIN MJ0367-RELATED"/>
    <property type="match status" value="1"/>
</dbReference>
<dbReference type="SUPFAM" id="SSF56349">
    <property type="entry name" value="DNA breaking-rejoining enzymes"/>
    <property type="match status" value="1"/>
</dbReference>
<dbReference type="InterPro" id="IPR004107">
    <property type="entry name" value="Integrase_SAM-like_N"/>
</dbReference>
<comment type="similarity">
    <text evidence="1">Belongs to the 'phage' integrase family.</text>
</comment>
<dbReference type="PANTHER" id="PTHR30349">
    <property type="entry name" value="PHAGE INTEGRASE-RELATED"/>
    <property type="match status" value="1"/>
</dbReference>
<feature type="domain" description="Tyr recombinase" evidence="6">
    <location>
        <begin position="357"/>
        <end position="536"/>
    </location>
</feature>
<organism evidence="8 9">
    <name type="scientific">Solitalea koreensis</name>
    <dbReference type="NCBI Taxonomy" id="543615"/>
    <lineage>
        <taxon>Bacteria</taxon>
        <taxon>Pseudomonadati</taxon>
        <taxon>Bacteroidota</taxon>
        <taxon>Sphingobacteriia</taxon>
        <taxon>Sphingobacteriales</taxon>
        <taxon>Sphingobacteriaceae</taxon>
        <taxon>Solitalea</taxon>
    </lineage>
</organism>
<evidence type="ECO:0000313" key="9">
    <source>
        <dbReference type="Proteomes" id="UP000315971"/>
    </source>
</evidence>
<dbReference type="GO" id="GO:0006310">
    <property type="term" value="P:DNA recombination"/>
    <property type="evidence" value="ECO:0007669"/>
    <property type="project" value="UniProtKB-KW"/>
</dbReference>
<keyword evidence="9" id="KW-1185">Reference proteome</keyword>
<evidence type="ECO:0000259" key="6">
    <source>
        <dbReference type="PROSITE" id="PS51898"/>
    </source>
</evidence>
<evidence type="ECO:0000256" key="5">
    <source>
        <dbReference type="PROSITE-ProRule" id="PRU01248"/>
    </source>
</evidence>
<evidence type="ECO:0000256" key="1">
    <source>
        <dbReference type="ARBA" id="ARBA00008857"/>
    </source>
</evidence>
<dbReference type="Gene3D" id="1.10.150.130">
    <property type="match status" value="1"/>
</dbReference>
<protein>
    <submittedName>
        <fullName evidence="8">Site-specific recombinase XerD</fullName>
    </submittedName>
</protein>
<evidence type="ECO:0000256" key="2">
    <source>
        <dbReference type="ARBA" id="ARBA00022908"/>
    </source>
</evidence>
<dbReference type="EMBL" id="FXSZ01000005">
    <property type="protein sequence ID" value="SMO66019.1"/>
    <property type="molecule type" value="Genomic_DNA"/>
</dbReference>
<accession>A0A521D2V6</accession>
<dbReference type="Proteomes" id="UP000315971">
    <property type="component" value="Unassembled WGS sequence"/>
</dbReference>
<reference evidence="8 9" key="1">
    <citation type="submission" date="2017-05" db="EMBL/GenBank/DDBJ databases">
        <authorList>
            <person name="Varghese N."/>
            <person name="Submissions S."/>
        </authorList>
    </citation>
    <scope>NUCLEOTIDE SEQUENCE [LARGE SCALE GENOMIC DNA]</scope>
    <source>
        <strain evidence="8 9">DSM 21342</strain>
    </source>
</reference>
<evidence type="ECO:0000256" key="4">
    <source>
        <dbReference type="ARBA" id="ARBA00023172"/>
    </source>
</evidence>
<dbReference type="PROSITE" id="PS51898">
    <property type="entry name" value="TYR_RECOMBINASE"/>
    <property type="match status" value="1"/>
</dbReference>
<dbReference type="GO" id="GO:0015074">
    <property type="term" value="P:DNA integration"/>
    <property type="evidence" value="ECO:0007669"/>
    <property type="project" value="UniProtKB-KW"/>
</dbReference>
<keyword evidence="3 5" id="KW-0238">DNA-binding</keyword>
<dbReference type="Pfam" id="PF13495">
    <property type="entry name" value="Phage_int_SAM_4"/>
    <property type="match status" value="1"/>
</dbReference>
<gene>
    <name evidence="8" type="ORF">SAMN06265350_105228</name>
</gene>
<evidence type="ECO:0000313" key="8">
    <source>
        <dbReference type="EMBL" id="SMO66019.1"/>
    </source>
</evidence>
<keyword evidence="4" id="KW-0233">DNA recombination</keyword>
<dbReference type="InterPro" id="IPR044068">
    <property type="entry name" value="CB"/>
</dbReference>
<dbReference type="GO" id="GO:0003677">
    <property type="term" value="F:DNA binding"/>
    <property type="evidence" value="ECO:0007669"/>
    <property type="project" value="UniProtKB-UniRule"/>
</dbReference>
<name>A0A521D2V6_9SPHI</name>
<dbReference type="PROSITE" id="PS51900">
    <property type="entry name" value="CB"/>
    <property type="match status" value="1"/>
</dbReference>